<dbReference type="PROSITE" id="PS51186">
    <property type="entry name" value="GNAT"/>
    <property type="match status" value="1"/>
</dbReference>
<dbReference type="PANTHER" id="PTHR43792:SF1">
    <property type="entry name" value="N-ACETYLTRANSFERASE DOMAIN-CONTAINING PROTEIN"/>
    <property type="match status" value="1"/>
</dbReference>
<dbReference type="Gene3D" id="3.40.630.30">
    <property type="match status" value="1"/>
</dbReference>
<accession>A0ABY9T4Z1</accession>
<reference evidence="2 3" key="1">
    <citation type="submission" date="2023-09" db="EMBL/GenBank/DDBJ databases">
        <title>Complete Genome and Methylome dissection of Bacillus brevis NEB573 original source of BbsI restriction endonuclease.</title>
        <authorList>
            <person name="Fomenkov A."/>
            <person name="Roberts R.D."/>
        </authorList>
    </citation>
    <scope>NUCLEOTIDE SEQUENCE [LARGE SCALE GENOMIC DNA]</scope>
    <source>
        <strain evidence="2 3">NEB573</strain>
    </source>
</reference>
<name>A0ABY9T4Z1_BREBE</name>
<dbReference type="Pfam" id="PF13302">
    <property type="entry name" value="Acetyltransf_3"/>
    <property type="match status" value="1"/>
</dbReference>
<dbReference type="InterPro" id="IPR016181">
    <property type="entry name" value="Acyl_CoA_acyltransferase"/>
</dbReference>
<gene>
    <name evidence="2" type="ORF">RGB73_01905</name>
</gene>
<dbReference type="Proteomes" id="UP001256827">
    <property type="component" value="Chromosome"/>
</dbReference>
<dbReference type="EMBL" id="CP134050">
    <property type="protein sequence ID" value="WNC15155.1"/>
    <property type="molecule type" value="Genomic_DNA"/>
</dbReference>
<evidence type="ECO:0000259" key="1">
    <source>
        <dbReference type="PROSITE" id="PS51186"/>
    </source>
</evidence>
<sequence length="186" mass="21094">MDKQIVSEPLTLTKLALHDWEIIRSIYTDPTLMKHIGAVKSEEEIRRNFEKELAEWSLDSTHWLTWIIRETSSGNAIGLISICTRDLGKRTAEVGFIILEAYKGKGYATEALQLIFEFAVDTYGFRKFTAVCSEEHAGSRRVLEKAGMTLDEIVPESTEIDGRLVNDCFYSMDAANRMTKPSDSIH</sequence>
<dbReference type="RefSeq" id="WP_310768543.1">
    <property type="nucleotide sequence ID" value="NZ_CP134050.1"/>
</dbReference>
<protein>
    <submittedName>
        <fullName evidence="2">GNAT family N-acetyltransferase</fullName>
    </submittedName>
</protein>
<feature type="domain" description="N-acetyltransferase" evidence="1">
    <location>
        <begin position="10"/>
        <end position="175"/>
    </location>
</feature>
<dbReference type="InterPro" id="IPR051531">
    <property type="entry name" value="N-acetyltransferase"/>
</dbReference>
<evidence type="ECO:0000313" key="2">
    <source>
        <dbReference type="EMBL" id="WNC15155.1"/>
    </source>
</evidence>
<keyword evidence="3" id="KW-1185">Reference proteome</keyword>
<evidence type="ECO:0000313" key="3">
    <source>
        <dbReference type="Proteomes" id="UP001256827"/>
    </source>
</evidence>
<dbReference type="InterPro" id="IPR000182">
    <property type="entry name" value="GNAT_dom"/>
</dbReference>
<dbReference type="SUPFAM" id="SSF55729">
    <property type="entry name" value="Acyl-CoA N-acyltransferases (Nat)"/>
    <property type="match status" value="1"/>
</dbReference>
<proteinExistence type="predicted"/>
<dbReference type="PANTHER" id="PTHR43792">
    <property type="entry name" value="GNAT FAMILY, PUTATIVE (AFU_ORTHOLOGUE AFUA_3G00765)-RELATED-RELATED"/>
    <property type="match status" value="1"/>
</dbReference>
<organism evidence="2 3">
    <name type="scientific">Brevibacillus brevis</name>
    <name type="common">Bacillus brevis</name>
    <dbReference type="NCBI Taxonomy" id="1393"/>
    <lineage>
        <taxon>Bacteria</taxon>
        <taxon>Bacillati</taxon>
        <taxon>Bacillota</taxon>
        <taxon>Bacilli</taxon>
        <taxon>Bacillales</taxon>
        <taxon>Paenibacillaceae</taxon>
        <taxon>Brevibacillus</taxon>
    </lineage>
</organism>